<dbReference type="CDD" id="cd00833">
    <property type="entry name" value="PKS"/>
    <property type="match status" value="1"/>
</dbReference>
<keyword evidence="5" id="KW-0443">Lipid metabolism</keyword>
<dbReference type="FunFam" id="3.40.47.10:FF:000042">
    <property type="entry name" value="Polyketide synthase Pks13"/>
    <property type="match status" value="1"/>
</dbReference>
<evidence type="ECO:0000256" key="3">
    <source>
        <dbReference type="ARBA" id="ARBA00022679"/>
    </source>
</evidence>
<keyword evidence="4" id="KW-0276">Fatty acid metabolism</keyword>
<dbReference type="GO" id="GO:0031177">
    <property type="term" value="F:phosphopantetheine binding"/>
    <property type="evidence" value="ECO:0007669"/>
    <property type="project" value="InterPro"/>
</dbReference>
<dbReference type="PROSITE" id="PS50075">
    <property type="entry name" value="CARRIER"/>
    <property type="match status" value="1"/>
</dbReference>
<dbReference type="Proteomes" id="UP000251213">
    <property type="component" value="Unassembled WGS sequence"/>
</dbReference>
<feature type="domain" description="Carrier" evidence="7">
    <location>
        <begin position="911"/>
        <end position="986"/>
    </location>
</feature>
<reference evidence="9 10" key="1">
    <citation type="submission" date="2018-06" db="EMBL/GenBank/DDBJ databases">
        <title>Thermoflavimicrobium daqus sp. nov., a thermophilic microbe isolated from Moutai-flavour Daqu.</title>
        <authorList>
            <person name="Wang X."/>
            <person name="Zhou H."/>
        </authorList>
    </citation>
    <scope>NUCLEOTIDE SEQUENCE [LARGE SCALE GENOMIC DNA]</scope>
    <source>
        <strain evidence="9 10">FBKL4.011</strain>
    </source>
</reference>
<dbReference type="Gene3D" id="3.40.47.10">
    <property type="match status" value="1"/>
</dbReference>
<dbReference type="EMBL" id="QJKK01000004">
    <property type="protein sequence ID" value="RAL24605.1"/>
    <property type="molecule type" value="Genomic_DNA"/>
</dbReference>
<accession>A0A364K5G2</accession>
<evidence type="ECO:0000313" key="10">
    <source>
        <dbReference type="Proteomes" id="UP000251213"/>
    </source>
</evidence>
<proteinExistence type="predicted"/>
<dbReference type="InterPro" id="IPR016036">
    <property type="entry name" value="Malonyl_transacylase_ACP-bd"/>
</dbReference>
<dbReference type="Gene3D" id="3.40.50.720">
    <property type="entry name" value="NAD(P)-binding Rossmann-like Domain"/>
    <property type="match status" value="1"/>
</dbReference>
<dbReference type="Pfam" id="PF00550">
    <property type="entry name" value="PP-binding"/>
    <property type="match status" value="1"/>
</dbReference>
<dbReference type="OrthoDB" id="9765680at2"/>
<dbReference type="InterPro" id="IPR009081">
    <property type="entry name" value="PP-bd_ACP"/>
</dbReference>
<keyword evidence="6" id="KW-0511">Multifunctional enzyme</keyword>
<keyword evidence="10" id="KW-1185">Reference proteome</keyword>
<dbReference type="SMART" id="SM00823">
    <property type="entry name" value="PKS_PP"/>
    <property type="match status" value="1"/>
</dbReference>
<evidence type="ECO:0000259" key="8">
    <source>
        <dbReference type="PROSITE" id="PS52004"/>
    </source>
</evidence>
<dbReference type="SUPFAM" id="SSF47336">
    <property type="entry name" value="ACP-like"/>
    <property type="match status" value="1"/>
</dbReference>
<dbReference type="InterPro" id="IPR014043">
    <property type="entry name" value="Acyl_transferase_dom"/>
</dbReference>
<dbReference type="Gene3D" id="3.30.70.3290">
    <property type="match status" value="1"/>
</dbReference>
<dbReference type="RefSeq" id="WP_113658976.1">
    <property type="nucleotide sequence ID" value="NZ_KZ845666.1"/>
</dbReference>
<evidence type="ECO:0000256" key="6">
    <source>
        <dbReference type="ARBA" id="ARBA00023268"/>
    </source>
</evidence>
<dbReference type="GO" id="GO:0004315">
    <property type="term" value="F:3-oxoacyl-[acyl-carrier-protein] synthase activity"/>
    <property type="evidence" value="ECO:0007669"/>
    <property type="project" value="InterPro"/>
</dbReference>
<dbReference type="InterPro" id="IPR032821">
    <property type="entry name" value="PKS_assoc"/>
</dbReference>
<dbReference type="PANTHER" id="PTHR43775">
    <property type="entry name" value="FATTY ACID SYNTHASE"/>
    <property type="match status" value="1"/>
</dbReference>
<dbReference type="SMART" id="SM00825">
    <property type="entry name" value="PKS_KS"/>
    <property type="match status" value="1"/>
</dbReference>
<dbReference type="InterPro" id="IPR050091">
    <property type="entry name" value="PKS_NRPS_Biosynth_Enz"/>
</dbReference>
<dbReference type="Pfam" id="PF07993">
    <property type="entry name" value="NAD_binding_4"/>
    <property type="match status" value="1"/>
</dbReference>
<dbReference type="PROSITE" id="PS52004">
    <property type="entry name" value="KS3_2"/>
    <property type="match status" value="1"/>
</dbReference>
<dbReference type="NCBIfam" id="TIGR01746">
    <property type="entry name" value="Thioester-redct"/>
    <property type="match status" value="1"/>
</dbReference>
<dbReference type="Pfam" id="PF02801">
    <property type="entry name" value="Ketoacyl-synt_C"/>
    <property type="match status" value="1"/>
</dbReference>
<protein>
    <submittedName>
        <fullName evidence="9">Polyketide synthase</fullName>
    </submittedName>
</protein>
<dbReference type="InterPro" id="IPR010080">
    <property type="entry name" value="Thioester_reductase-like_dom"/>
</dbReference>
<dbReference type="SMART" id="SM00827">
    <property type="entry name" value="PKS_AT"/>
    <property type="match status" value="1"/>
</dbReference>
<dbReference type="Pfam" id="PF00109">
    <property type="entry name" value="ketoacyl-synt"/>
    <property type="match status" value="1"/>
</dbReference>
<organism evidence="9 10">
    <name type="scientific">Thermoflavimicrobium daqui</name>
    <dbReference type="NCBI Taxonomy" id="2137476"/>
    <lineage>
        <taxon>Bacteria</taxon>
        <taxon>Bacillati</taxon>
        <taxon>Bacillota</taxon>
        <taxon>Bacilli</taxon>
        <taxon>Bacillales</taxon>
        <taxon>Thermoactinomycetaceae</taxon>
        <taxon>Thermoflavimicrobium</taxon>
    </lineage>
</organism>
<evidence type="ECO:0000256" key="2">
    <source>
        <dbReference type="ARBA" id="ARBA00022553"/>
    </source>
</evidence>
<evidence type="ECO:0000256" key="1">
    <source>
        <dbReference type="ARBA" id="ARBA00022450"/>
    </source>
</evidence>
<dbReference type="InterPro" id="IPR014031">
    <property type="entry name" value="Ketoacyl_synth_C"/>
</dbReference>
<sequence>MDTRMEDINETAIAIIGMSGRFPGAENIDQFWCNLKNGIESIRQISDEELLRRGIKEDELNHPDYVKVLAAPTNITGFDAGFFGFTPREAQVLDPQQRLFFECAWEALESAAIVPDTTNQSIGVFGGVGMNNYILLNLASNPEIAHAVGPMSIRLLNDKDFLTTQISYRLNLHGPSVLIGTACSTSLVAVHTACQSLLSYECDVALAGGVTINLPHGIGYYYREGGILSPDGHCRPFDIQAKGTVGGSGAGIVVLKRLRDAILDQDPIRAVILGSAINNDGSRKVGYTSPSVSGQAEVIAMAQEIANVEPDTITYVEAHGTATPMGDPIEVAALTQAFRERTEQVGYCTLGSVKGNIGHLDAAAGVVGLIKTVLALEHKQLPPTLHFKRPNPELHLETSPFRVNNKLEPWKTNGDVYRAGVSSFGIGGTNAHVIVEEAPSTNRKRNINPSPSQLLLLSGRSASVVHRQIERLVDYLEKNPQVHLADVAHTLQIGRKAFEYRTFVTANSVDEAIHCLREKQGDSLDKSWSSPQVYFLFPGQGAQYETMGKNLYQSVPTFRKAVDECAHYLLSLIDADIREVLFQKEAFAKLNDTRWTQIGLFVVEYSLAQVFLELGIQPTGLLGHSLGEWVAACLAGVVDLKTALQVIVARAEAMATQPKGAMLALNLSSHDVQEWLSEEISLTGILGSNQVVVGGPIPAIEQLEQKLVIRKVRFRRLNTSHAFHSMMMEPAADQFKEAIQHIRFHSPKIPFISNVTGDWITSDQATDPEYWAKQVRSPVRLGLDKLMNKQAILLEIGPGDTLGRLAFRQKAVHRVEMNIVTTMGWSNQEVSEIEGLLSSIGKLWERGEVIRFQKLFTYEDGVRISLPTYAFERQHYWIDSKLSPSPYPTRTHIEGKDQPHLVTTNEKKSLEEEDEYEKLVAQQIAHVLGIEDVKATDDFFELGGTSLLVPEVLIGLEQRLGKQIPLRMFFENTKVRKLAAVLRKMNEKQQPDTKTVDFVQDSLLPADIIPVQGEGQVPFQEVLLTGATGFVGSFVLKEIMEQTNAQVTCIIRAATTKEAMQKIYQSKAGSMLHPYIEKGRIRCVLGDLTQPNLGLLDSVYNELLTRIDTVFHIAAKVSYTLPYQWMREVTVKGTEQMIRFASTKRLKPLHLMSTLAVFSNEAYKATENGLEVFSVPHPEGLQLGYGQSKWVSEQLVVTASERGLPVTIHRPGMIGGDSQTGILNQQDFMWNLIVGCIQLGCAPESDQMLDLAPIDYVAGGMVHLAQCPEHFNQAFHYVNRTRITWKQLFSWIQEIGYPIKMMPLEEWAQKIISEPSKVLQTSLGAFIPMFRSLDSVSPINHFSDQKAYDSMNGHVRCEPMSKKLIMNYIDYLKLLNYLPSQIEE</sequence>
<keyword evidence="1" id="KW-0596">Phosphopantetheine</keyword>
<keyword evidence="3" id="KW-0808">Transferase</keyword>
<dbReference type="InterPro" id="IPR014030">
    <property type="entry name" value="Ketoacyl_synth_N"/>
</dbReference>
<name>A0A364K5G2_9BACL</name>
<evidence type="ECO:0000256" key="4">
    <source>
        <dbReference type="ARBA" id="ARBA00022832"/>
    </source>
</evidence>
<dbReference type="SUPFAM" id="SSF51735">
    <property type="entry name" value="NAD(P)-binding Rossmann-fold domains"/>
    <property type="match status" value="1"/>
</dbReference>
<reference evidence="9 10" key="2">
    <citation type="submission" date="2018-06" db="EMBL/GenBank/DDBJ databases">
        <authorList>
            <person name="Zhirakovskaya E."/>
        </authorList>
    </citation>
    <scope>NUCLEOTIDE SEQUENCE [LARGE SCALE GENOMIC DNA]</scope>
    <source>
        <strain evidence="9 10">FBKL4.011</strain>
    </source>
</reference>
<dbReference type="Gene3D" id="1.10.1200.10">
    <property type="entry name" value="ACP-like"/>
    <property type="match status" value="1"/>
</dbReference>
<dbReference type="SUPFAM" id="SSF55048">
    <property type="entry name" value="Probable ACP-binding domain of malonyl-CoA ACP transacylase"/>
    <property type="match status" value="1"/>
</dbReference>
<dbReference type="CDD" id="cd05235">
    <property type="entry name" value="SDR_e1"/>
    <property type="match status" value="1"/>
</dbReference>
<feature type="domain" description="Ketosynthase family 3 (KS3)" evidence="8">
    <location>
        <begin position="10"/>
        <end position="437"/>
    </location>
</feature>
<dbReference type="InterPro" id="IPR016035">
    <property type="entry name" value="Acyl_Trfase/lysoPLipase"/>
</dbReference>
<dbReference type="Pfam" id="PF00698">
    <property type="entry name" value="Acyl_transf_1"/>
    <property type="match status" value="1"/>
</dbReference>
<dbReference type="InterPro" id="IPR036736">
    <property type="entry name" value="ACP-like_sf"/>
</dbReference>
<dbReference type="Pfam" id="PF16197">
    <property type="entry name" value="KAsynt_C_assoc"/>
    <property type="match status" value="1"/>
</dbReference>
<dbReference type="InterPro" id="IPR016039">
    <property type="entry name" value="Thiolase-like"/>
</dbReference>
<dbReference type="InterPro" id="IPR020841">
    <property type="entry name" value="PKS_Beta-ketoAc_synthase_dom"/>
</dbReference>
<dbReference type="GO" id="GO:0006633">
    <property type="term" value="P:fatty acid biosynthetic process"/>
    <property type="evidence" value="ECO:0007669"/>
    <property type="project" value="InterPro"/>
</dbReference>
<evidence type="ECO:0000259" key="7">
    <source>
        <dbReference type="PROSITE" id="PS50075"/>
    </source>
</evidence>
<dbReference type="PROSITE" id="PS00606">
    <property type="entry name" value="KS3_1"/>
    <property type="match status" value="1"/>
</dbReference>
<dbReference type="SUPFAM" id="SSF53901">
    <property type="entry name" value="Thiolase-like"/>
    <property type="match status" value="1"/>
</dbReference>
<dbReference type="PANTHER" id="PTHR43775:SF51">
    <property type="entry name" value="INACTIVE PHENOLPHTHIOCEROL SYNTHESIS POLYKETIDE SYNTHASE TYPE I PKS1-RELATED"/>
    <property type="match status" value="1"/>
</dbReference>
<dbReference type="InterPro" id="IPR001227">
    <property type="entry name" value="Ac_transferase_dom_sf"/>
</dbReference>
<dbReference type="InterPro" id="IPR020806">
    <property type="entry name" value="PKS_PP-bd"/>
</dbReference>
<dbReference type="InterPro" id="IPR018201">
    <property type="entry name" value="Ketoacyl_synth_AS"/>
</dbReference>
<evidence type="ECO:0000256" key="5">
    <source>
        <dbReference type="ARBA" id="ARBA00023098"/>
    </source>
</evidence>
<dbReference type="GO" id="GO:0004312">
    <property type="term" value="F:fatty acid synthase activity"/>
    <property type="evidence" value="ECO:0007669"/>
    <property type="project" value="TreeGrafter"/>
</dbReference>
<dbReference type="InterPro" id="IPR013120">
    <property type="entry name" value="FAR_NAD-bd"/>
</dbReference>
<comment type="caution">
    <text evidence="9">The sequence shown here is derived from an EMBL/GenBank/DDBJ whole genome shotgun (WGS) entry which is preliminary data.</text>
</comment>
<dbReference type="SUPFAM" id="SSF52151">
    <property type="entry name" value="FabD/lysophospholipase-like"/>
    <property type="match status" value="1"/>
</dbReference>
<keyword evidence="2" id="KW-0597">Phosphoprotein</keyword>
<dbReference type="Gene3D" id="3.40.366.10">
    <property type="entry name" value="Malonyl-Coenzyme A Acyl Carrier Protein, domain 2"/>
    <property type="match status" value="1"/>
</dbReference>
<evidence type="ECO:0000313" key="9">
    <source>
        <dbReference type="EMBL" id="RAL24605.1"/>
    </source>
</evidence>
<dbReference type="InterPro" id="IPR036291">
    <property type="entry name" value="NAD(P)-bd_dom_sf"/>
</dbReference>
<gene>
    <name evidence="9" type="ORF">DL897_09875</name>
</gene>